<dbReference type="GO" id="GO:0008270">
    <property type="term" value="F:zinc ion binding"/>
    <property type="evidence" value="ECO:0007669"/>
    <property type="project" value="UniProtKB-KW"/>
</dbReference>
<evidence type="ECO:0000256" key="8">
    <source>
        <dbReference type="ARBA" id="ARBA00022786"/>
    </source>
</evidence>
<dbReference type="CDD" id="cd22249">
    <property type="entry name" value="UDM1_RNF168_RNF169-like"/>
    <property type="match status" value="1"/>
</dbReference>
<evidence type="ECO:0000259" key="13">
    <source>
        <dbReference type="PROSITE" id="PS50089"/>
    </source>
</evidence>
<dbReference type="PANTHER" id="PTHR23328">
    <property type="entry name" value="RING-TYPE DOMAIN-CONTAINING PROTEIN"/>
    <property type="match status" value="1"/>
</dbReference>
<evidence type="ECO:0000256" key="12">
    <source>
        <dbReference type="SAM" id="MobiDB-lite"/>
    </source>
</evidence>
<comment type="subcellular location">
    <subcellularLocation>
        <location evidence="2">Nucleus</location>
    </subcellularLocation>
</comment>
<keyword evidence="9" id="KW-0862">Zinc</keyword>
<dbReference type="InterPro" id="IPR013083">
    <property type="entry name" value="Znf_RING/FYVE/PHD"/>
</dbReference>
<accession>A0A821U3V3</accession>
<name>A0A821U3V3_9NEOP</name>
<evidence type="ECO:0000256" key="9">
    <source>
        <dbReference type="ARBA" id="ARBA00022833"/>
    </source>
</evidence>
<feature type="compositionally biased region" description="Basic and acidic residues" evidence="12">
    <location>
        <begin position="454"/>
        <end position="481"/>
    </location>
</feature>
<dbReference type="GO" id="GO:0005634">
    <property type="term" value="C:nucleus"/>
    <property type="evidence" value="ECO:0007669"/>
    <property type="project" value="UniProtKB-SubCell"/>
</dbReference>
<dbReference type="EC" id="2.3.2.27" evidence="3"/>
<evidence type="ECO:0000256" key="6">
    <source>
        <dbReference type="ARBA" id="ARBA00022763"/>
    </source>
</evidence>
<keyword evidence="4" id="KW-0808">Transferase</keyword>
<dbReference type="PANTHER" id="PTHR23328:SF0">
    <property type="entry name" value="RING-TYPE DOMAIN-CONTAINING PROTEIN"/>
    <property type="match status" value="1"/>
</dbReference>
<evidence type="ECO:0000256" key="7">
    <source>
        <dbReference type="ARBA" id="ARBA00022771"/>
    </source>
</evidence>
<keyword evidence="5" id="KW-0479">Metal-binding</keyword>
<evidence type="ECO:0000256" key="2">
    <source>
        <dbReference type="ARBA" id="ARBA00004123"/>
    </source>
</evidence>
<feature type="domain" description="RING-type" evidence="13">
    <location>
        <begin position="29"/>
        <end position="68"/>
    </location>
</feature>
<dbReference type="PROSITE" id="PS50089">
    <property type="entry name" value="ZF_RING_2"/>
    <property type="match status" value="1"/>
</dbReference>
<dbReference type="OrthoDB" id="426657at2759"/>
<evidence type="ECO:0000256" key="1">
    <source>
        <dbReference type="ARBA" id="ARBA00000900"/>
    </source>
</evidence>
<proteinExistence type="predicted"/>
<dbReference type="Gene3D" id="3.30.40.10">
    <property type="entry name" value="Zinc/RING finger domain, C3HC4 (zinc finger)"/>
    <property type="match status" value="1"/>
</dbReference>
<evidence type="ECO:0000256" key="10">
    <source>
        <dbReference type="ARBA" id="ARBA00023242"/>
    </source>
</evidence>
<dbReference type="Proteomes" id="UP000663880">
    <property type="component" value="Unassembled WGS sequence"/>
</dbReference>
<dbReference type="GO" id="GO:0006302">
    <property type="term" value="P:double-strand break repair"/>
    <property type="evidence" value="ECO:0007669"/>
    <property type="project" value="TreeGrafter"/>
</dbReference>
<dbReference type="GO" id="GO:0035861">
    <property type="term" value="C:site of double-strand break"/>
    <property type="evidence" value="ECO:0007669"/>
    <property type="project" value="TreeGrafter"/>
</dbReference>
<comment type="catalytic activity">
    <reaction evidence="1">
        <text>S-ubiquitinyl-[E2 ubiquitin-conjugating enzyme]-L-cysteine + [acceptor protein]-L-lysine = [E2 ubiquitin-conjugating enzyme]-L-cysteine + N(6)-ubiquitinyl-[acceptor protein]-L-lysine.</text>
        <dbReference type="EC" id="2.3.2.27"/>
    </reaction>
</comment>
<dbReference type="Pfam" id="PF00097">
    <property type="entry name" value="zf-C3HC4"/>
    <property type="match status" value="1"/>
</dbReference>
<dbReference type="InterPro" id="IPR051657">
    <property type="entry name" value="RNF168/RNF169_E3_ubiq-ligase"/>
</dbReference>
<gene>
    <name evidence="14" type="ORF">PMACD_LOCUS9716</name>
</gene>
<dbReference type="AlphaFoldDB" id="A0A821U3V3"/>
<evidence type="ECO:0000256" key="3">
    <source>
        <dbReference type="ARBA" id="ARBA00012483"/>
    </source>
</evidence>
<keyword evidence="8" id="KW-0833">Ubl conjugation pathway</keyword>
<dbReference type="InterPro" id="IPR001841">
    <property type="entry name" value="Znf_RING"/>
</dbReference>
<evidence type="ECO:0000256" key="11">
    <source>
        <dbReference type="PROSITE-ProRule" id="PRU00175"/>
    </source>
</evidence>
<keyword evidence="7 11" id="KW-0863">Zinc-finger</keyword>
<evidence type="ECO:0000313" key="15">
    <source>
        <dbReference type="Proteomes" id="UP000663880"/>
    </source>
</evidence>
<evidence type="ECO:0000256" key="5">
    <source>
        <dbReference type="ARBA" id="ARBA00022723"/>
    </source>
</evidence>
<evidence type="ECO:0000313" key="14">
    <source>
        <dbReference type="EMBL" id="CAF4882310.1"/>
    </source>
</evidence>
<dbReference type="SUPFAM" id="SSF57850">
    <property type="entry name" value="RING/U-box"/>
    <property type="match status" value="1"/>
</dbReference>
<dbReference type="SMART" id="SM00184">
    <property type="entry name" value="RING"/>
    <property type="match status" value="1"/>
</dbReference>
<feature type="compositionally biased region" description="Basic and acidic residues" evidence="12">
    <location>
        <begin position="504"/>
        <end position="523"/>
    </location>
</feature>
<keyword evidence="10" id="KW-0539">Nucleus</keyword>
<dbReference type="GO" id="GO:0031491">
    <property type="term" value="F:nucleosome binding"/>
    <property type="evidence" value="ECO:0007669"/>
    <property type="project" value="TreeGrafter"/>
</dbReference>
<feature type="region of interest" description="Disordered" evidence="12">
    <location>
        <begin position="430"/>
        <end position="523"/>
    </location>
</feature>
<keyword evidence="15" id="KW-1185">Reference proteome</keyword>
<dbReference type="CDD" id="cd16550">
    <property type="entry name" value="RING-HC_RNF168"/>
    <property type="match status" value="1"/>
</dbReference>
<protein>
    <recommendedName>
        <fullName evidence="3">RING-type E3 ubiquitin transferase</fullName>
        <ecNumber evidence="3">2.3.2.27</ecNumber>
    </recommendedName>
</protein>
<keyword evidence="6" id="KW-0227">DNA damage</keyword>
<dbReference type="GO" id="GO:0061630">
    <property type="term" value="F:ubiquitin protein ligase activity"/>
    <property type="evidence" value="ECO:0007669"/>
    <property type="project" value="UniProtKB-EC"/>
</dbReference>
<sequence length="610" mass="69563">MAAKSKKRLSRNENKLNNLEKLEIKDVICSICQSILIEPVTLPCYHDFCENCFNGSIENNALCCPLCRLRIGSWVRKATKQKSLVNIQLWNFIQNKFSQEVHKKLNGEDIPLSPEQILPRLSKPGEIRSEYEAELERLRAERLKLEQDHFQETVVLIKKLKEEEEQTHKKYIESLKTDEMLAKKLQQDHTEHNNMKNVQPSKITKKEKGSKKARLKAATIDCYLSKLKPHENSSTLDDTSADNTISKRASIKSTNKGQCKEANKTCENLNIGLENQTKQESIKENGKEVKVAKNPTIADIETNNKIITKPRNNMQSLLVSLPLPSAGILQHKNNTIDNRNIETGSVDSMQQELCYFKPIEATSSTSVKSNRGLPLRVPGVRVNKDSNVTLNGPPSRAEYIERLCQLRQTSLAKKLPSAFVIALSLLKMKKDSPEKNSTSLRSKRKNVPTSPVPMKKDKNVTRNKQPNDADIKLPEDSETFLRRTRSMGSISKDNETTPKKRVTERKSESEKKPRLRSDTKKYSKKDTCLTTETKVSAVKNLSNPLEDCGVKHILQEQLRIEKLIQQEKCDYELACKMDAEWNGRRQPRRAATKRQVSLNYALRPAKKLKV</sequence>
<evidence type="ECO:0000256" key="4">
    <source>
        <dbReference type="ARBA" id="ARBA00022679"/>
    </source>
</evidence>
<dbReference type="EMBL" id="CAJOBZ010000028">
    <property type="protein sequence ID" value="CAF4882310.1"/>
    <property type="molecule type" value="Genomic_DNA"/>
</dbReference>
<comment type="caution">
    <text evidence="14">The sequence shown here is derived from an EMBL/GenBank/DDBJ whole genome shotgun (WGS) entry which is preliminary data.</text>
</comment>
<organism evidence="14 15">
    <name type="scientific">Pieris macdunnoughi</name>
    <dbReference type="NCBI Taxonomy" id="345717"/>
    <lineage>
        <taxon>Eukaryota</taxon>
        <taxon>Metazoa</taxon>
        <taxon>Ecdysozoa</taxon>
        <taxon>Arthropoda</taxon>
        <taxon>Hexapoda</taxon>
        <taxon>Insecta</taxon>
        <taxon>Pterygota</taxon>
        <taxon>Neoptera</taxon>
        <taxon>Endopterygota</taxon>
        <taxon>Lepidoptera</taxon>
        <taxon>Glossata</taxon>
        <taxon>Ditrysia</taxon>
        <taxon>Papilionoidea</taxon>
        <taxon>Pieridae</taxon>
        <taxon>Pierinae</taxon>
        <taxon>Pieris</taxon>
    </lineage>
</organism>
<reference evidence="14" key="1">
    <citation type="submission" date="2021-02" db="EMBL/GenBank/DDBJ databases">
        <authorList>
            <person name="Steward A R."/>
        </authorList>
    </citation>
    <scope>NUCLEOTIDE SEQUENCE</scope>
</reference>
<dbReference type="InterPro" id="IPR018957">
    <property type="entry name" value="Znf_C3HC4_RING-type"/>
</dbReference>